<dbReference type="PANTHER" id="PTHR12411">
    <property type="entry name" value="CYSTEINE PROTEASE FAMILY C1-RELATED"/>
    <property type="match status" value="1"/>
</dbReference>
<dbReference type="GeneID" id="9059612"/>
<feature type="non-terminal residue" evidence="5">
    <location>
        <position position="291"/>
    </location>
</feature>
<dbReference type="Pfam" id="PF00112">
    <property type="entry name" value="Peptidase_C1"/>
    <property type="match status" value="1"/>
</dbReference>
<evidence type="ECO:0000259" key="4">
    <source>
        <dbReference type="SMART" id="SM00848"/>
    </source>
</evidence>
<name>C5L812_PERM5</name>
<proteinExistence type="inferred from homology"/>
<keyword evidence="6" id="KW-1185">Reference proteome</keyword>
<dbReference type="InterPro" id="IPR000668">
    <property type="entry name" value="Peptidase_C1A_C"/>
</dbReference>
<dbReference type="SUPFAM" id="SSF54001">
    <property type="entry name" value="Cysteine proteinases"/>
    <property type="match status" value="1"/>
</dbReference>
<dbReference type="EMBL" id="GG680000">
    <property type="protein sequence ID" value="EER07131.1"/>
    <property type="molecule type" value="Genomic_DNA"/>
</dbReference>
<gene>
    <name evidence="5" type="ORF">Pmar_PMAR015900</name>
</gene>
<evidence type="ECO:0000256" key="2">
    <source>
        <dbReference type="ARBA" id="ARBA00023145"/>
    </source>
</evidence>
<dbReference type="InterPro" id="IPR039417">
    <property type="entry name" value="Peptidase_C1A_papain-like"/>
</dbReference>
<feature type="domain" description="Cathepsin propeptide inhibitor" evidence="4">
    <location>
        <begin position="22"/>
        <end position="79"/>
    </location>
</feature>
<accession>C5L812</accession>
<evidence type="ECO:0000313" key="6">
    <source>
        <dbReference type="Proteomes" id="UP000007800"/>
    </source>
</evidence>
<dbReference type="Gene3D" id="3.90.70.10">
    <property type="entry name" value="Cysteine proteinases"/>
    <property type="match status" value="1"/>
</dbReference>
<dbReference type="CDD" id="cd02248">
    <property type="entry name" value="Peptidase_C1A"/>
    <property type="match status" value="1"/>
</dbReference>
<comment type="similarity">
    <text evidence="1">Belongs to the peptidase C1 family.</text>
</comment>
<dbReference type="SMART" id="SM00848">
    <property type="entry name" value="Inhibitor_I29"/>
    <property type="match status" value="1"/>
</dbReference>
<dbReference type="InterPro" id="IPR038765">
    <property type="entry name" value="Papain-like_cys_pep_sf"/>
</dbReference>
<evidence type="ECO:0000259" key="3">
    <source>
        <dbReference type="SMART" id="SM00645"/>
    </source>
</evidence>
<dbReference type="InterPro" id="IPR013201">
    <property type="entry name" value="Prot_inhib_I29"/>
</dbReference>
<dbReference type="SMART" id="SM00645">
    <property type="entry name" value="Pept_C1"/>
    <property type="match status" value="1"/>
</dbReference>
<evidence type="ECO:0000256" key="1">
    <source>
        <dbReference type="ARBA" id="ARBA00008455"/>
    </source>
</evidence>
<dbReference type="Pfam" id="PF08246">
    <property type="entry name" value="Inhibitor_I29"/>
    <property type="match status" value="1"/>
</dbReference>
<dbReference type="InParanoid" id="C5L812"/>
<feature type="domain" description="Peptidase C1A papain C-terminal" evidence="3">
    <location>
        <begin position="110"/>
        <end position="291"/>
    </location>
</feature>
<dbReference type="InterPro" id="IPR013128">
    <property type="entry name" value="Peptidase_C1A"/>
</dbReference>
<organism evidence="6">
    <name type="scientific">Perkinsus marinus (strain ATCC 50983 / TXsc)</name>
    <dbReference type="NCBI Taxonomy" id="423536"/>
    <lineage>
        <taxon>Eukaryota</taxon>
        <taxon>Sar</taxon>
        <taxon>Alveolata</taxon>
        <taxon>Perkinsozoa</taxon>
        <taxon>Perkinsea</taxon>
        <taxon>Perkinsida</taxon>
        <taxon>Perkinsidae</taxon>
        <taxon>Perkinsus</taxon>
    </lineage>
</organism>
<dbReference type="RefSeq" id="XP_002775315.1">
    <property type="nucleotide sequence ID" value="XM_002775269.1"/>
</dbReference>
<dbReference type="Proteomes" id="UP000007800">
    <property type="component" value="Unassembled WGS sequence"/>
</dbReference>
<dbReference type="OrthoDB" id="190265at2759"/>
<evidence type="ECO:0000313" key="5">
    <source>
        <dbReference type="EMBL" id="EER07131.1"/>
    </source>
</evidence>
<dbReference type="OMA" id="MTESAYP"/>
<dbReference type="AlphaFoldDB" id="C5L812"/>
<keyword evidence="2" id="KW-0865">Zymogen</keyword>
<dbReference type="GO" id="GO:0008234">
    <property type="term" value="F:cysteine-type peptidase activity"/>
    <property type="evidence" value="ECO:0007669"/>
    <property type="project" value="InterPro"/>
</dbReference>
<protein>
    <submittedName>
        <fullName evidence="5">Thiolproteinase SmTP1, putative</fullName>
    </submittedName>
</protein>
<reference evidence="5 6" key="1">
    <citation type="submission" date="2008-07" db="EMBL/GenBank/DDBJ databases">
        <authorList>
            <person name="El-Sayed N."/>
            <person name="Caler E."/>
            <person name="Inman J."/>
            <person name="Amedeo P."/>
            <person name="Hass B."/>
            <person name="Wortman J."/>
        </authorList>
    </citation>
    <scope>NUCLEOTIDE SEQUENCE [LARGE SCALE GENOMIC DNA]</scope>
    <source>
        <strain evidence="6">ATCC 50983 / TXsc</strain>
    </source>
</reference>
<dbReference type="MEROPS" id="C01.123"/>
<dbReference type="GO" id="GO:0006508">
    <property type="term" value="P:proteolysis"/>
    <property type="evidence" value="ECO:0007669"/>
    <property type="project" value="InterPro"/>
</dbReference>
<sequence length="291" mass="31991">MAQTIARGSGREYQLENIDQAFQNFMREYNKKYETDEQYQVAKAAFAESMREIEELRANGDITHEVGLNEYADVPSGVFDKAFQCATDPQFKENLRSVTATYPQDEIAAPPPSVDWEAAGALAPVRDQSTRLNKCGSFYAIGATVVLESRFKIQTGIAQVVPFSVQQIVDCSRAYKNEGCDGGTAKWSYLYAKDSGIVRARSYPYKAKGSKPEVSQAEYPSTTRLSAGCFYQYGDIDKIVYVPPANEALMMQAVATGPVAVNLYASAPPFKHYKGGIITAKTCGVSTQVHT</sequence>